<organism evidence="1 2">
    <name type="scientific">Bacillus changyiensis</name>
    <dbReference type="NCBI Taxonomy" id="3004103"/>
    <lineage>
        <taxon>Bacteria</taxon>
        <taxon>Bacillati</taxon>
        <taxon>Bacillota</taxon>
        <taxon>Bacilli</taxon>
        <taxon>Bacillales</taxon>
        <taxon>Bacillaceae</taxon>
        <taxon>Bacillus</taxon>
    </lineage>
</organism>
<proteinExistence type="predicted"/>
<keyword evidence="1" id="KW-0378">Hydrolase</keyword>
<dbReference type="Gene3D" id="3.90.1070.10">
    <property type="match status" value="1"/>
</dbReference>
<dbReference type="Pfam" id="PF08282">
    <property type="entry name" value="Hydrolase_3"/>
    <property type="match status" value="2"/>
</dbReference>
<dbReference type="SUPFAM" id="SSF56784">
    <property type="entry name" value="HAD-like"/>
    <property type="match status" value="1"/>
</dbReference>
<dbReference type="NCBIfam" id="TIGR01482">
    <property type="entry name" value="SPP-subfamily"/>
    <property type="match status" value="1"/>
</dbReference>
<dbReference type="CDD" id="cd07516">
    <property type="entry name" value="HAD_Pase"/>
    <property type="match status" value="1"/>
</dbReference>
<accession>A0ABT4X4Z6</accession>
<dbReference type="InterPro" id="IPR036412">
    <property type="entry name" value="HAD-like_sf"/>
</dbReference>
<gene>
    <name evidence="1" type="ORF">PJ311_07760</name>
</gene>
<dbReference type="GO" id="GO:0016787">
    <property type="term" value="F:hydrolase activity"/>
    <property type="evidence" value="ECO:0007669"/>
    <property type="project" value="UniProtKB-KW"/>
</dbReference>
<dbReference type="Proteomes" id="UP001211894">
    <property type="component" value="Unassembled WGS sequence"/>
</dbReference>
<dbReference type="Gene3D" id="3.40.50.1000">
    <property type="entry name" value="HAD superfamily/HAD-like"/>
    <property type="match status" value="1"/>
</dbReference>
<protein>
    <submittedName>
        <fullName evidence="1">Cof-type HAD-IIB family hydrolase</fullName>
    </submittedName>
</protein>
<keyword evidence="2" id="KW-1185">Reference proteome</keyword>
<dbReference type="SFLD" id="SFLDG01144">
    <property type="entry name" value="C2.B.4:_PGP_Like"/>
    <property type="match status" value="1"/>
</dbReference>
<dbReference type="SFLD" id="SFLDG01140">
    <property type="entry name" value="C2.B:_Phosphomannomutase_and_P"/>
    <property type="match status" value="1"/>
</dbReference>
<dbReference type="SFLD" id="SFLDS00003">
    <property type="entry name" value="Haloacid_Dehalogenase"/>
    <property type="match status" value="1"/>
</dbReference>
<dbReference type="EMBL" id="JAQKAB010000004">
    <property type="protein sequence ID" value="MDA7026511.1"/>
    <property type="molecule type" value="Genomic_DNA"/>
</dbReference>
<reference evidence="1 2" key="1">
    <citation type="submission" date="2023-01" db="EMBL/GenBank/DDBJ databases">
        <title>Bacillus changyiensis sp. nov., isolated from a coastal deposit.</title>
        <authorList>
            <person name="Xiao G."/>
            <person name="Lai Q."/>
            <person name="Hu Z."/>
            <person name="Shao Z."/>
        </authorList>
    </citation>
    <scope>NUCLEOTIDE SEQUENCE [LARGE SCALE GENOMIC DNA]</scope>
    <source>
        <strain evidence="1 2">CLL-7-23</strain>
    </source>
</reference>
<dbReference type="PANTHER" id="PTHR10000">
    <property type="entry name" value="PHOSPHOSERINE PHOSPHATASE"/>
    <property type="match status" value="1"/>
</dbReference>
<name>A0ABT4X4Z6_9BACI</name>
<dbReference type="PROSITE" id="PS01228">
    <property type="entry name" value="COF_1"/>
    <property type="match status" value="1"/>
</dbReference>
<evidence type="ECO:0000313" key="1">
    <source>
        <dbReference type="EMBL" id="MDA7026511.1"/>
    </source>
</evidence>
<evidence type="ECO:0000313" key="2">
    <source>
        <dbReference type="Proteomes" id="UP001211894"/>
    </source>
</evidence>
<sequence>MAINQGYREQVKLVALDMDGTLLNAEHAISEENKQAIKEAEEKGVHVVLSTGRTLRTAREFAESLGLSSYLVTVNGSEIWDSSFNLVERQVLHPDHVQMMWGLRNQYETDFWACSVDKVWREDFPEDIHAHEWLKFGFDIPDHHVRNQVLEELKKNKELEITNSSPTNIEVNTIGINKGAALAKVSERLGFSMKNVMAVGDSLNDIAMIKQAGLGVAMGNAQEIVKKTADWVTETNIKNGVAKAIRHWVLS</sequence>
<dbReference type="InterPro" id="IPR006379">
    <property type="entry name" value="HAD-SF_hydro_IIB"/>
</dbReference>
<dbReference type="PROSITE" id="PS01229">
    <property type="entry name" value="COF_2"/>
    <property type="match status" value="1"/>
</dbReference>
<dbReference type="NCBIfam" id="TIGR01484">
    <property type="entry name" value="HAD-SF-IIB"/>
    <property type="match status" value="1"/>
</dbReference>
<dbReference type="PANTHER" id="PTHR10000:SF55">
    <property type="entry name" value="5-AMINO-6-(5-PHOSPHO-D-RIBITYLAMINO)URACIL PHOSPHATASE YCSE"/>
    <property type="match status" value="1"/>
</dbReference>
<comment type="caution">
    <text evidence="1">The sequence shown here is derived from an EMBL/GenBank/DDBJ whole genome shotgun (WGS) entry which is preliminary data.</text>
</comment>
<dbReference type="InterPro" id="IPR023214">
    <property type="entry name" value="HAD_sf"/>
</dbReference>